<keyword evidence="4" id="KW-1185">Reference proteome</keyword>
<dbReference type="InterPro" id="IPR043153">
    <property type="entry name" value="DENN_C"/>
</dbReference>
<reference evidence="3 4" key="1">
    <citation type="submission" date="2011-08" db="EMBL/GenBank/DDBJ databases">
        <authorList>
            <person name="Liu Z.J."/>
            <person name="Shi F.L."/>
            <person name="Lu J.Q."/>
            <person name="Li M."/>
            <person name="Wang Z.L."/>
        </authorList>
    </citation>
    <scope>NUCLEOTIDE SEQUENCE [LARGE SCALE GENOMIC DNA]</scope>
    <source>
        <strain evidence="3 4">USNM 41457</strain>
    </source>
</reference>
<protein>
    <recommendedName>
        <fullName evidence="2">cDENN domain-containing protein</fullName>
    </recommendedName>
</protein>
<proteinExistence type="predicted"/>
<dbReference type="HOGENOM" id="CLU_335867_0_0_1"/>
<dbReference type="Proteomes" id="UP000003163">
    <property type="component" value="Unassembled WGS sequence"/>
</dbReference>
<dbReference type="PANTHER" id="PTHR15288:SF0">
    <property type="entry name" value="UDENN DOMAIN-CONTAINING PROTEIN"/>
    <property type="match status" value="1"/>
</dbReference>
<reference evidence="4" key="2">
    <citation type="submission" date="2015-07" db="EMBL/GenBank/DDBJ databases">
        <title>Contrasting host-pathogen interactions and genome evolution in two generalist and specialist microsporidian pathogens of mosquitoes.</title>
        <authorList>
            <consortium name="The Broad Institute Genomics Platform"/>
            <consortium name="The Broad Institute Genome Sequencing Center for Infectious Disease"/>
            <person name="Cuomo C.A."/>
            <person name="Sanscrainte N.D."/>
            <person name="Goldberg J.M."/>
            <person name="Heiman D."/>
            <person name="Young S."/>
            <person name="Zeng Q."/>
            <person name="Becnel J.J."/>
            <person name="Birren B.W."/>
        </authorList>
    </citation>
    <scope>NUCLEOTIDE SEQUENCE [LARGE SCALE GENOMIC DNA]</scope>
    <source>
        <strain evidence="4">USNM 41457</strain>
    </source>
</reference>
<dbReference type="InterPro" id="IPR051942">
    <property type="entry name" value="DENN_domain_containing_2"/>
</dbReference>
<feature type="domain" description="cDENN" evidence="2">
    <location>
        <begin position="44"/>
        <end position="122"/>
    </location>
</feature>
<evidence type="ECO:0000259" key="2">
    <source>
        <dbReference type="Pfam" id="PF02141"/>
    </source>
</evidence>
<feature type="compositionally biased region" description="Basic residues" evidence="1">
    <location>
        <begin position="531"/>
        <end position="541"/>
    </location>
</feature>
<accession>J9D852</accession>
<feature type="region of interest" description="Disordered" evidence="1">
    <location>
        <begin position="519"/>
        <end position="546"/>
    </location>
</feature>
<sequence>MNQSDIFLNSKLYYKMRYEFDNSKIPLIEIDLECNTSNEAFNSEIFTPDFAFKILELILTERSIIFTYPETSFLTETIKFFIDLIHPFKYCGFVYCPLPKDLFSLLDSPFPYIAGIKCSTKLFNKCDDTKIGQNVFDDLKDELEDVYSLLEDLSKEKRDSHKKIVIVDLKEMEVKNFDETNIFPMKKLLINEISKGKSLESVIKNFLKILKGNIDAAREKSMTDFCAKNIWFDVLREYEKIRNFDINIGDYNDLMLEMQEKFGKMCYNNGEKLKKEEYRNKLLKIQAERVENFFNNHQNIVDNISDLLNPLCRSFSETMIFKEYISSCKSKDVKNAYFVYEDKKLHMLLDTIQKIDCNKCNNNVDESINKPSNDEKNTFIDDMSTYLVSKNKNWKHNFSYNKNEIFDLWVSLIEAKTSEINCSSSSSNSDNKIIAKNVGEKIIRNKNENTKDVSFIIENANNVLNENTLTNNGLTHDICNDKKVEENDNSENIKNNNFLDVKNSGNLIEKDFLINKTSVDNQKNNMPNQKIKNKHQNSNKNKKLETSLHKTSSEIINIKQLVNLEKADRKYLARIFNTLAKIFSINKDYESIVELCKLYKTNKVSGNSLRNINTLIEKSLTLKFFEFLDLSAYKIYCPQRFYNIINEKNTSKMSQVYNLDEFDANTQEKIYYNQRDHSEFLFHENAFSCFDKSKIRSRDFVSNNHKQQFNLTMPTNHNYNVFNDKNNEIILNTKNDCDCSIYNHIETFIVAKSNKKHLIIPFIKPDHLKTYIKISEIYKKGKKYCLDNYPHIFWNLCFYLLIERLPINIIEDNSVLFSDLDLIVNASDSSETRFEPTIVVLDESKFVNF</sequence>
<dbReference type="InParanoid" id="J9D852"/>
<evidence type="ECO:0000313" key="3">
    <source>
        <dbReference type="EMBL" id="EJW03684.1"/>
    </source>
</evidence>
<dbReference type="EMBL" id="AFBI03000002">
    <property type="protein sequence ID" value="EJW03684.1"/>
    <property type="molecule type" value="Genomic_DNA"/>
</dbReference>
<evidence type="ECO:0000313" key="4">
    <source>
        <dbReference type="Proteomes" id="UP000003163"/>
    </source>
</evidence>
<evidence type="ECO:0000256" key="1">
    <source>
        <dbReference type="SAM" id="MobiDB-lite"/>
    </source>
</evidence>
<organism evidence="3 4">
    <name type="scientific">Edhazardia aedis (strain USNM 41457)</name>
    <name type="common">Microsporidian parasite</name>
    <dbReference type="NCBI Taxonomy" id="1003232"/>
    <lineage>
        <taxon>Eukaryota</taxon>
        <taxon>Fungi</taxon>
        <taxon>Fungi incertae sedis</taxon>
        <taxon>Microsporidia</taxon>
        <taxon>Edhazardia</taxon>
    </lineage>
</organism>
<gene>
    <name evidence="3" type="ORF">EDEG_00172</name>
</gene>
<dbReference type="Pfam" id="PF02141">
    <property type="entry name" value="DENN"/>
    <property type="match status" value="1"/>
</dbReference>
<name>J9D852_EDHAE</name>
<comment type="caution">
    <text evidence="3">The sequence shown here is derived from an EMBL/GenBank/DDBJ whole genome shotgun (WGS) entry which is preliminary data.</text>
</comment>
<dbReference type="AlphaFoldDB" id="J9D852"/>
<dbReference type="VEuPathDB" id="MicrosporidiaDB:EDEG_00172"/>
<dbReference type="Gene3D" id="3.40.50.11500">
    <property type="match status" value="1"/>
</dbReference>
<dbReference type="PANTHER" id="PTHR15288">
    <property type="entry name" value="DENN DOMAIN-CONTAINING PROTEIN 2"/>
    <property type="match status" value="1"/>
</dbReference>
<dbReference type="InterPro" id="IPR001194">
    <property type="entry name" value="cDENN_dom"/>
</dbReference>